<reference evidence="1 2" key="1">
    <citation type="submission" date="2018-04" db="EMBL/GenBank/DDBJ databases">
        <title>Genomic Encyclopedia of Type Strains, Phase IV (KMG-IV): sequencing the most valuable type-strain genomes for metagenomic binning, comparative biology and taxonomic classification.</title>
        <authorList>
            <person name="Goeker M."/>
        </authorList>
    </citation>
    <scope>NUCLEOTIDE SEQUENCE [LARGE SCALE GENOMIC DNA]</scope>
    <source>
        <strain evidence="1 2">DSM 10065</strain>
    </source>
</reference>
<proteinExistence type="predicted"/>
<sequence>MSNTATPVDSIKNKVSTFIELMAEAAQAGYCGSSLEIKNTDGRLNLRFTYCAPLDILHAAEVNGTPSTILGVALVKAGKGYEWQRIDANGNKADNPGKAFFDAHPVFGQIKDVQIDGQHMVVVPRFYVKRARLATGPYAGSQAWFISETEQPGFAPHSAFKTAGQPDKGFYVGKYQASLCDKKLASLPDTVPAVGLSLNKFHACAVSRNDTVGEDGWMQWIAYQLAAIQWLYLIENASMDSISTTGRGRIDESSKAKVDASDVTQASYRGITGLWGNVWQWLGGLKLVDGVVHVADPANPRAWINTGHTPPYDEYYATEFAEGEHIGDLFIASKSVDYQSQAATPSIHYYRESTGEFFSLVGGTWTSASTAGLWCLHLGNPASNSNTAVGARLAKRFVS</sequence>
<dbReference type="Proteomes" id="UP000246145">
    <property type="component" value="Unassembled WGS sequence"/>
</dbReference>
<accession>A0A2U1CMH9</accession>
<gene>
    <name evidence="1" type="ORF">C7440_1719</name>
</gene>
<dbReference type="InterPro" id="IPR016187">
    <property type="entry name" value="CTDL_fold"/>
</dbReference>
<dbReference type="InterPro" id="IPR042095">
    <property type="entry name" value="SUMF_sf"/>
</dbReference>
<dbReference type="OrthoDB" id="5465471at2"/>
<comment type="caution">
    <text evidence="1">The sequence shown here is derived from an EMBL/GenBank/DDBJ whole genome shotgun (WGS) entry which is preliminary data.</text>
</comment>
<dbReference type="RefSeq" id="WP_116518213.1">
    <property type="nucleotide sequence ID" value="NZ_JACCEX010000002.1"/>
</dbReference>
<dbReference type="EMBL" id="QEKO01000002">
    <property type="protein sequence ID" value="PVY62226.1"/>
    <property type="molecule type" value="Genomic_DNA"/>
</dbReference>
<dbReference type="SUPFAM" id="SSF56436">
    <property type="entry name" value="C-type lectin-like"/>
    <property type="match status" value="1"/>
</dbReference>
<keyword evidence="2" id="KW-1185">Reference proteome</keyword>
<protein>
    <submittedName>
        <fullName evidence="1">Uncharacterized protein</fullName>
    </submittedName>
</protein>
<organism evidence="1 2">
    <name type="scientific">Pusillimonas noertemannii</name>
    <dbReference type="NCBI Taxonomy" id="305977"/>
    <lineage>
        <taxon>Bacteria</taxon>
        <taxon>Pseudomonadati</taxon>
        <taxon>Pseudomonadota</taxon>
        <taxon>Betaproteobacteria</taxon>
        <taxon>Burkholderiales</taxon>
        <taxon>Alcaligenaceae</taxon>
        <taxon>Pusillimonas</taxon>
    </lineage>
</organism>
<dbReference type="AlphaFoldDB" id="A0A2U1CMH9"/>
<name>A0A2U1CMH9_9BURK</name>
<evidence type="ECO:0000313" key="1">
    <source>
        <dbReference type="EMBL" id="PVY62226.1"/>
    </source>
</evidence>
<dbReference type="Gene3D" id="3.90.1580.10">
    <property type="entry name" value="paralog of FGE (formylglycine-generating enzyme)"/>
    <property type="match status" value="1"/>
</dbReference>
<evidence type="ECO:0000313" key="2">
    <source>
        <dbReference type="Proteomes" id="UP000246145"/>
    </source>
</evidence>